<dbReference type="Proteomes" id="UP000324585">
    <property type="component" value="Unassembled WGS sequence"/>
</dbReference>
<proteinExistence type="inferred from homology"/>
<dbReference type="GO" id="GO:0006888">
    <property type="term" value="P:endoplasmic reticulum to Golgi vesicle-mediated transport"/>
    <property type="evidence" value="ECO:0007669"/>
    <property type="project" value="UniProtKB-UniRule"/>
</dbReference>
<dbReference type="PANTHER" id="PTHR23249:SF16">
    <property type="entry name" value="TRAFFICKING PROTEIN PARTICLE COMPLEX SUBUNIT 1"/>
    <property type="match status" value="1"/>
</dbReference>
<sequence>MTVYCLYIFNRYGECLLYRVYKRTYAPRDPGDEQKNMYGMLFAMRNFCQKMSPAQAAESDGKGLTQREVQAHLQYYVAGNYALHYFETPTGLRFIMTTGTQFTGFDVNQCLRRIHARLYVEYVVSNALYTPGEPIQSALFLEKLDAYVKALPIYE</sequence>
<reference evidence="8" key="1">
    <citation type="journal article" date="2019" name="Nat. Commun.">
        <title>Expansion of phycobilisome linker gene families in mesophilic red algae.</title>
        <authorList>
            <person name="Lee J."/>
            <person name="Kim D."/>
            <person name="Bhattacharya D."/>
            <person name="Yoon H.S."/>
        </authorList>
    </citation>
    <scope>NUCLEOTIDE SEQUENCE [LARGE SCALE GENOMIC DNA]</scope>
    <source>
        <strain evidence="8">CCMP 1328</strain>
    </source>
</reference>
<dbReference type="AlphaFoldDB" id="A0A5J4Z4Q3"/>
<keyword evidence="3 6" id="KW-0931">ER-Golgi transport</keyword>
<evidence type="ECO:0000256" key="4">
    <source>
        <dbReference type="ARBA" id="ARBA00023034"/>
    </source>
</evidence>
<dbReference type="SMART" id="SM01399">
    <property type="entry name" value="Sybindin"/>
    <property type="match status" value="1"/>
</dbReference>
<evidence type="ECO:0000313" key="8">
    <source>
        <dbReference type="Proteomes" id="UP000324585"/>
    </source>
</evidence>
<dbReference type="GO" id="GO:0005783">
    <property type="term" value="C:endoplasmic reticulum"/>
    <property type="evidence" value="ECO:0007669"/>
    <property type="project" value="UniProtKB-SubCell"/>
</dbReference>
<dbReference type="EMBL" id="VRMN01000001">
    <property type="protein sequence ID" value="KAA8497924.1"/>
    <property type="molecule type" value="Genomic_DNA"/>
</dbReference>
<dbReference type="GO" id="GO:0005794">
    <property type="term" value="C:Golgi apparatus"/>
    <property type="evidence" value="ECO:0007669"/>
    <property type="project" value="UniProtKB-SubCell"/>
</dbReference>
<evidence type="ECO:0000313" key="7">
    <source>
        <dbReference type="EMBL" id="KAA8497924.1"/>
    </source>
</evidence>
<evidence type="ECO:0000256" key="3">
    <source>
        <dbReference type="ARBA" id="ARBA00022892"/>
    </source>
</evidence>
<dbReference type="CDD" id="cd14855">
    <property type="entry name" value="TRAPPC1_MUM2"/>
    <property type="match status" value="1"/>
</dbReference>
<evidence type="ECO:0000256" key="5">
    <source>
        <dbReference type="ARBA" id="ARBA00038167"/>
    </source>
</evidence>
<dbReference type="GO" id="GO:0030008">
    <property type="term" value="C:TRAPP complex"/>
    <property type="evidence" value="ECO:0007669"/>
    <property type="project" value="UniProtKB-UniRule"/>
</dbReference>
<evidence type="ECO:0000256" key="6">
    <source>
        <dbReference type="RuleBase" id="RU366065"/>
    </source>
</evidence>
<dbReference type="Pfam" id="PF04099">
    <property type="entry name" value="Sybindin"/>
    <property type="match status" value="1"/>
</dbReference>
<comment type="caution">
    <text evidence="7">The sequence shown here is derived from an EMBL/GenBank/DDBJ whole genome shotgun (WGS) entry which is preliminary data.</text>
</comment>
<dbReference type="OMA" id="GKLMYGM"/>
<gene>
    <name evidence="7" type="ORF">FVE85_5509</name>
</gene>
<dbReference type="InterPro" id="IPR007233">
    <property type="entry name" value="TRAPPC"/>
</dbReference>
<keyword evidence="8" id="KW-1185">Reference proteome</keyword>
<organism evidence="7 8">
    <name type="scientific">Porphyridium purpureum</name>
    <name type="common">Red alga</name>
    <name type="synonym">Porphyridium cruentum</name>
    <dbReference type="NCBI Taxonomy" id="35688"/>
    <lineage>
        <taxon>Eukaryota</taxon>
        <taxon>Rhodophyta</taxon>
        <taxon>Bangiophyceae</taxon>
        <taxon>Porphyridiales</taxon>
        <taxon>Porphyridiaceae</taxon>
        <taxon>Porphyridium</taxon>
    </lineage>
</organism>
<keyword evidence="1 6" id="KW-0813">Transport</keyword>
<dbReference type="PANTHER" id="PTHR23249">
    <property type="entry name" value="TRAFFICKING PROTEIN PARTICLE COMPLEX SUBUNIT"/>
    <property type="match status" value="1"/>
</dbReference>
<keyword evidence="4 6" id="KW-0333">Golgi apparatus</keyword>
<dbReference type="InterPro" id="IPR011012">
    <property type="entry name" value="Longin-like_dom_sf"/>
</dbReference>
<dbReference type="Gene3D" id="3.30.450.70">
    <property type="match status" value="1"/>
</dbReference>
<keyword evidence="2 6" id="KW-0256">Endoplasmic reticulum</keyword>
<name>A0A5J4Z4Q3_PORPP</name>
<comment type="subunit">
    <text evidence="6">Part of the multisubunit transport protein particle (TRAPP) complex.</text>
</comment>
<evidence type="ECO:0000256" key="1">
    <source>
        <dbReference type="ARBA" id="ARBA00022448"/>
    </source>
</evidence>
<comment type="subcellular location">
    <subcellularLocation>
        <location evidence="6">Endoplasmic reticulum</location>
    </subcellularLocation>
    <subcellularLocation>
        <location evidence="6">Golgi apparatus</location>
        <location evidence="6">cis-Golgi network</location>
    </subcellularLocation>
</comment>
<dbReference type="SUPFAM" id="SSF64356">
    <property type="entry name" value="SNARE-like"/>
    <property type="match status" value="1"/>
</dbReference>
<protein>
    <recommendedName>
        <fullName evidence="6">Trafficking protein particle complex subunit</fullName>
    </recommendedName>
</protein>
<comment type="similarity">
    <text evidence="5">Belongs to the TRAPP small subunits family. BET5 subfamily.</text>
</comment>
<accession>A0A5J4Z4Q3</accession>
<evidence type="ECO:0000256" key="2">
    <source>
        <dbReference type="ARBA" id="ARBA00022824"/>
    </source>
</evidence>
<dbReference type="OrthoDB" id="246406at2759"/>